<dbReference type="EMBL" id="OZ019904">
    <property type="protein sequence ID" value="CAK9200157.1"/>
    <property type="molecule type" value="Genomic_DNA"/>
</dbReference>
<feature type="region of interest" description="Disordered" evidence="3">
    <location>
        <begin position="1"/>
        <end position="23"/>
    </location>
</feature>
<feature type="compositionally biased region" description="Polar residues" evidence="3">
    <location>
        <begin position="428"/>
        <end position="437"/>
    </location>
</feature>
<keyword evidence="1" id="KW-0479">Metal-binding</keyword>
<dbReference type="Proteomes" id="UP001497512">
    <property type="component" value="Chromosome 12"/>
</dbReference>
<dbReference type="PANTHER" id="PTHR31948:SF171">
    <property type="entry name" value="HOMEOBOX DOMAIN-CONTAINING PROTEIN"/>
    <property type="match status" value="1"/>
</dbReference>
<feature type="region of interest" description="Disordered" evidence="3">
    <location>
        <begin position="255"/>
        <end position="281"/>
    </location>
</feature>
<evidence type="ECO:0000259" key="4">
    <source>
        <dbReference type="PROSITE" id="PS51523"/>
    </source>
</evidence>
<feature type="region of interest" description="Disordered" evidence="3">
    <location>
        <begin position="396"/>
        <end position="437"/>
    </location>
</feature>
<organism evidence="5 6">
    <name type="scientific">Sphagnum troendelagicum</name>
    <dbReference type="NCBI Taxonomy" id="128251"/>
    <lineage>
        <taxon>Eukaryota</taxon>
        <taxon>Viridiplantae</taxon>
        <taxon>Streptophyta</taxon>
        <taxon>Embryophyta</taxon>
        <taxon>Bryophyta</taxon>
        <taxon>Sphagnophytina</taxon>
        <taxon>Sphagnopsida</taxon>
        <taxon>Sphagnales</taxon>
        <taxon>Sphagnaceae</taxon>
        <taxon>Sphagnum</taxon>
    </lineage>
</organism>
<dbReference type="InterPro" id="IPR006456">
    <property type="entry name" value="ZF_HD_homeobox_Cys/His_dimer"/>
</dbReference>
<evidence type="ECO:0000256" key="2">
    <source>
        <dbReference type="ARBA" id="ARBA00022833"/>
    </source>
</evidence>
<reference evidence="5" key="1">
    <citation type="submission" date="2024-02" db="EMBL/GenBank/DDBJ databases">
        <authorList>
            <consortium name="ELIXIR-Norway"/>
            <consortium name="Elixir Norway"/>
        </authorList>
    </citation>
    <scope>NUCLEOTIDE SEQUENCE</scope>
</reference>
<accession>A0ABP0TM81</accession>
<evidence type="ECO:0000256" key="1">
    <source>
        <dbReference type="ARBA" id="ARBA00022723"/>
    </source>
</evidence>
<feature type="compositionally biased region" description="Acidic residues" evidence="3">
    <location>
        <begin position="397"/>
        <end position="408"/>
    </location>
</feature>
<protein>
    <recommendedName>
        <fullName evidence="4">ZF-HD dimerization-type domain-containing protein</fullName>
    </recommendedName>
</protein>
<sequence>MVGDVVPNDLNIPSLGTPSKQMRLPGGIAEGSGEIVGSPSSFLPSPQPRYGPCRRNHSVASGGLTLDGCQEFDTDSNLSKTCSACGCHRSFHSRLTENQKLENIPPLITQVASTALATSTQFLSPSSGILTSLSPDDSCREKINPEKQKAEPLHVVNLSRGRKPCRSRQLRTKSCQIWTDYLRPLALSEGINIRFCDNKDVCLAEMQKGGHTSCAARRLQLKWPDRVPFIHPKDFTIKELQSFIDTYEVSWQKLLPHPPHTSGQSPASSAALPRVPKRDADPCKVSTKELRYWLRENGKPIFSVHPKAANQFVNMGKLASMILRKGGKRKFEAAGGWDLFITSSEGMNKPSLSSMERRKCIHTVKALYNKFIMEYIQDILKDMGLESDGSMAAAEISDAEGNEEDDVDDNGHVDATSGANGDGDTGLCTGSTDPSKI</sequence>
<feature type="domain" description="ZF-HD dimerization-type" evidence="4">
    <location>
        <begin position="50"/>
        <end position="95"/>
    </location>
</feature>
<keyword evidence="2" id="KW-0862">Zinc</keyword>
<evidence type="ECO:0000313" key="6">
    <source>
        <dbReference type="Proteomes" id="UP001497512"/>
    </source>
</evidence>
<proteinExistence type="predicted"/>
<dbReference type="PROSITE" id="PS51523">
    <property type="entry name" value="ZF_HD_DIMER"/>
    <property type="match status" value="1"/>
</dbReference>
<dbReference type="Pfam" id="PF04770">
    <property type="entry name" value="ZF-HD_dimer"/>
    <property type="match status" value="1"/>
</dbReference>
<name>A0ABP0TM81_9BRYO</name>
<dbReference type="PANTHER" id="PTHR31948">
    <property type="entry name" value="ZINC-FINGER HOMEODOMAIN PROTEIN 2"/>
    <property type="match status" value="1"/>
</dbReference>
<evidence type="ECO:0000313" key="5">
    <source>
        <dbReference type="EMBL" id="CAK9200157.1"/>
    </source>
</evidence>
<gene>
    <name evidence="5" type="ORF">CSSPTR1EN2_LOCUS5296</name>
</gene>
<keyword evidence="6" id="KW-1185">Reference proteome</keyword>
<evidence type="ECO:0000256" key="3">
    <source>
        <dbReference type="SAM" id="MobiDB-lite"/>
    </source>
</evidence>